<evidence type="ECO:0000313" key="2">
    <source>
        <dbReference type="EMBL" id="PYF08332.1"/>
    </source>
</evidence>
<evidence type="ECO:0000313" key="3">
    <source>
        <dbReference type="Proteomes" id="UP000247416"/>
    </source>
</evidence>
<keyword evidence="1" id="KW-0732">Signal</keyword>
<reference evidence="2 3" key="1">
    <citation type="submission" date="2018-06" db="EMBL/GenBank/DDBJ databases">
        <title>Genomic Encyclopedia of Archaeal and Bacterial Type Strains, Phase II (KMG-II): from individual species to whole genera.</title>
        <authorList>
            <person name="Goeker M."/>
        </authorList>
    </citation>
    <scope>NUCLEOTIDE SEQUENCE [LARGE SCALE GENOMIC DNA]</scope>
    <source>
        <strain evidence="2 3">KACC 16626</strain>
    </source>
</reference>
<dbReference type="Proteomes" id="UP000247416">
    <property type="component" value="Unassembled WGS sequence"/>
</dbReference>
<name>A0A318TU60_9BACL</name>
<dbReference type="AlphaFoldDB" id="A0A318TU60"/>
<gene>
    <name evidence="2" type="ORF">BJ095_10297</name>
</gene>
<dbReference type="EMBL" id="QJTJ01000002">
    <property type="protein sequence ID" value="PYF08332.1"/>
    <property type="molecule type" value="Genomic_DNA"/>
</dbReference>
<dbReference type="RefSeq" id="WP_107931935.1">
    <property type="nucleotide sequence ID" value="NZ_PYWJ01000001.1"/>
</dbReference>
<dbReference type="OrthoDB" id="2426241at2"/>
<feature type="chain" id="PRO_5038880309" description="DUF4352 domain-containing protein" evidence="1">
    <location>
        <begin position="19"/>
        <end position="183"/>
    </location>
</feature>
<organism evidence="2 3">
    <name type="scientific">Ureibacillus chungkukjangi</name>
    <dbReference type="NCBI Taxonomy" id="1202712"/>
    <lineage>
        <taxon>Bacteria</taxon>
        <taxon>Bacillati</taxon>
        <taxon>Bacillota</taxon>
        <taxon>Bacilli</taxon>
        <taxon>Bacillales</taxon>
        <taxon>Caryophanaceae</taxon>
        <taxon>Ureibacillus</taxon>
    </lineage>
</organism>
<sequence length="183" mass="20510">MRYLVLLFMSLLLTACGAGNGENTSNRASNANENSQAVESQDDFKLELKSAKAKYKAGEELDITASLTYTGEEDIEIGHAGSWIFLNTTNLTKGYKFEGVMIQPYIVTAMKPNEPILEQYQFSGGSYFEGNGGNPYSEKEFEKMSSMNFPPGKYKIEGITDFHIVDEEPRYSLKAEIYFEVVE</sequence>
<dbReference type="PROSITE" id="PS51257">
    <property type="entry name" value="PROKAR_LIPOPROTEIN"/>
    <property type="match status" value="1"/>
</dbReference>
<keyword evidence="3" id="KW-1185">Reference proteome</keyword>
<comment type="caution">
    <text evidence="2">The sequence shown here is derived from an EMBL/GenBank/DDBJ whole genome shotgun (WGS) entry which is preliminary data.</text>
</comment>
<evidence type="ECO:0000256" key="1">
    <source>
        <dbReference type="SAM" id="SignalP"/>
    </source>
</evidence>
<protein>
    <recommendedName>
        <fullName evidence="4">DUF4352 domain-containing protein</fullName>
    </recommendedName>
</protein>
<feature type="signal peptide" evidence="1">
    <location>
        <begin position="1"/>
        <end position="18"/>
    </location>
</feature>
<accession>A0A318TU60</accession>
<evidence type="ECO:0008006" key="4">
    <source>
        <dbReference type="Google" id="ProtNLM"/>
    </source>
</evidence>
<proteinExistence type="predicted"/>